<evidence type="ECO:0000313" key="11">
    <source>
        <dbReference type="Proteomes" id="UP001454036"/>
    </source>
</evidence>
<evidence type="ECO:0000256" key="5">
    <source>
        <dbReference type="ARBA" id="ARBA00022821"/>
    </source>
</evidence>
<evidence type="ECO:0000259" key="7">
    <source>
        <dbReference type="Pfam" id="PF00931"/>
    </source>
</evidence>
<dbReference type="Gene3D" id="1.20.5.4130">
    <property type="match status" value="1"/>
</dbReference>
<dbReference type="InterPro" id="IPR036388">
    <property type="entry name" value="WH-like_DNA-bd_sf"/>
</dbReference>
<name>A0AAV3NXA5_LITER</name>
<dbReference type="GO" id="GO:0043531">
    <property type="term" value="F:ADP binding"/>
    <property type="evidence" value="ECO:0007669"/>
    <property type="project" value="InterPro"/>
</dbReference>
<gene>
    <name evidence="10" type="ORF">LIER_04474</name>
</gene>
<dbReference type="PRINTS" id="PR00364">
    <property type="entry name" value="DISEASERSIST"/>
</dbReference>
<dbReference type="InterPro" id="IPR027417">
    <property type="entry name" value="P-loop_NTPase"/>
</dbReference>
<dbReference type="PANTHER" id="PTHR23155">
    <property type="entry name" value="DISEASE RESISTANCE PROTEIN RP"/>
    <property type="match status" value="1"/>
</dbReference>
<evidence type="ECO:0000256" key="2">
    <source>
        <dbReference type="ARBA" id="ARBA00022614"/>
    </source>
</evidence>
<dbReference type="InterPro" id="IPR042197">
    <property type="entry name" value="Apaf_helical"/>
</dbReference>
<dbReference type="Pfam" id="PF18052">
    <property type="entry name" value="Rx_N"/>
    <property type="match status" value="1"/>
</dbReference>
<comment type="caution">
    <text evidence="10">The sequence shown here is derived from an EMBL/GenBank/DDBJ whole genome shotgun (WGS) entry which is preliminary data.</text>
</comment>
<dbReference type="FunFam" id="1.10.10.10:FF:000322">
    <property type="entry name" value="Probable disease resistance protein At1g63360"/>
    <property type="match status" value="1"/>
</dbReference>
<evidence type="ECO:0000313" key="10">
    <source>
        <dbReference type="EMBL" id="GAA0143899.1"/>
    </source>
</evidence>
<dbReference type="GO" id="GO:0098542">
    <property type="term" value="P:defense response to other organism"/>
    <property type="evidence" value="ECO:0007669"/>
    <property type="project" value="TreeGrafter"/>
</dbReference>
<dbReference type="PANTHER" id="PTHR23155:SF1193">
    <property type="entry name" value="DISEASE RESISTANCE PROTEIN RPP13-RELATED"/>
    <property type="match status" value="1"/>
</dbReference>
<dbReference type="EMBL" id="BAABME010000575">
    <property type="protein sequence ID" value="GAA0143899.1"/>
    <property type="molecule type" value="Genomic_DNA"/>
</dbReference>
<accession>A0AAV3NXA5</accession>
<keyword evidence="6" id="KW-0067">ATP-binding</keyword>
<protein>
    <submittedName>
        <fullName evidence="10">Antimicrobial response protein</fullName>
    </submittedName>
</protein>
<evidence type="ECO:0000259" key="8">
    <source>
        <dbReference type="Pfam" id="PF18052"/>
    </source>
</evidence>
<evidence type="ECO:0000256" key="6">
    <source>
        <dbReference type="ARBA" id="ARBA00022840"/>
    </source>
</evidence>
<dbReference type="GO" id="GO:0051607">
    <property type="term" value="P:defense response to virus"/>
    <property type="evidence" value="ECO:0007669"/>
    <property type="project" value="UniProtKB-ARBA"/>
</dbReference>
<reference evidence="10 11" key="1">
    <citation type="submission" date="2024-01" db="EMBL/GenBank/DDBJ databases">
        <title>The complete chloroplast genome sequence of Lithospermum erythrorhizon: insights into the phylogenetic relationship among Boraginaceae species and the maternal lineages of purple gromwells.</title>
        <authorList>
            <person name="Okada T."/>
            <person name="Watanabe K."/>
        </authorList>
    </citation>
    <scope>NUCLEOTIDE SEQUENCE [LARGE SCALE GENOMIC DNA]</scope>
</reference>
<dbReference type="Pfam" id="PF23559">
    <property type="entry name" value="WHD_DRP"/>
    <property type="match status" value="1"/>
</dbReference>
<organism evidence="10 11">
    <name type="scientific">Lithospermum erythrorhizon</name>
    <name type="common">Purple gromwell</name>
    <name type="synonym">Lithospermum officinale var. erythrorhizon</name>
    <dbReference type="NCBI Taxonomy" id="34254"/>
    <lineage>
        <taxon>Eukaryota</taxon>
        <taxon>Viridiplantae</taxon>
        <taxon>Streptophyta</taxon>
        <taxon>Embryophyta</taxon>
        <taxon>Tracheophyta</taxon>
        <taxon>Spermatophyta</taxon>
        <taxon>Magnoliopsida</taxon>
        <taxon>eudicotyledons</taxon>
        <taxon>Gunneridae</taxon>
        <taxon>Pentapetalae</taxon>
        <taxon>asterids</taxon>
        <taxon>lamiids</taxon>
        <taxon>Boraginales</taxon>
        <taxon>Boraginaceae</taxon>
        <taxon>Boraginoideae</taxon>
        <taxon>Lithospermeae</taxon>
        <taxon>Lithospermum</taxon>
    </lineage>
</organism>
<evidence type="ECO:0000256" key="1">
    <source>
        <dbReference type="ARBA" id="ARBA00008894"/>
    </source>
</evidence>
<sequence>MADAAVGFLLENLKHLLLYNADLLGDAKNQVEGLHKDLILFKAFIKDSTEKRTTNHTLQALVDNIKSVVDKAEDAIDRFVVEKAKYRARNPFGKAAHVIVHSVTIRDVAKLIESIRKEVKRIYEEKQFGFQTLTRTGDFPERNAQRQSPTVEEDNVVGFDEEAKTVINRLIKGNMDLDIITIIGMPGLGKTTLARKVYNDQAVEYEFFTRAWIFVSQNYSRREIFLSLLSIFVQTTVTAHKSDDQLADELRKHLEKGKYLIVVDDVWAEGAWDDLKRAFPNNKKGSRILITSRNNKVATHANPTNGTHDLKFLTTKESLELLEKKVFGTEKCSSDELQTLGLQIAAKCEELPLAIVVIAGILLNNRASNDWWKQVAENVSSFVITDQERFTDVLALSYNHLPYHLKSCFLYLGVFPEDYEIPVWRLIHLWIAEGFIEENGDLNLEELAEACVDDLKEAEKQNFYQEIKKSEQATLGPSEKHRRVCIHSGVMNYLSSRPKGERVRSFLSFAPDEIAMPRDAISIIPKAFKLLRVLDIKSISFDIFPKDILHLALLRYIAICYLKDEFWKMYQLRHLRTNASAILPPPSPNTPKGRESVQSLSTIAPESCTEQVLERTPNIKKLGVRGRLAILLANGSNLFDNIGKLQHITNLKLFNDVYQHLSDQGKRRGLPPAYKFPTKLKKLTLSDTKLDWKYMQIFGNLEKLEVVKLKDNAFKGAIWQPEDGGCRSLKVLFIGRTDLVHWQASSHHFPSLQRLVLRHCERLEAVPIGLADLTSFQVLEIYRTPKAAGSAKAIQQKKFSNDTRSNGGFKLSIYPPDV</sequence>
<dbReference type="InterPro" id="IPR058922">
    <property type="entry name" value="WHD_DRP"/>
</dbReference>
<dbReference type="InterPro" id="IPR041118">
    <property type="entry name" value="Rx_N"/>
</dbReference>
<evidence type="ECO:0000256" key="3">
    <source>
        <dbReference type="ARBA" id="ARBA00022737"/>
    </source>
</evidence>
<dbReference type="Gene3D" id="3.40.50.300">
    <property type="entry name" value="P-loop containing nucleotide triphosphate hydrolases"/>
    <property type="match status" value="1"/>
</dbReference>
<feature type="domain" description="Disease resistance N-terminal" evidence="8">
    <location>
        <begin position="5"/>
        <end position="88"/>
    </location>
</feature>
<dbReference type="CDD" id="cd14798">
    <property type="entry name" value="RX-CC_like"/>
    <property type="match status" value="1"/>
</dbReference>
<dbReference type="Gene3D" id="1.10.8.430">
    <property type="entry name" value="Helical domain of apoptotic protease-activating factors"/>
    <property type="match status" value="1"/>
</dbReference>
<dbReference type="Gene3D" id="3.80.10.10">
    <property type="entry name" value="Ribonuclease Inhibitor"/>
    <property type="match status" value="1"/>
</dbReference>
<proteinExistence type="inferred from homology"/>
<keyword evidence="5" id="KW-0611">Plant defense</keyword>
<keyword evidence="3" id="KW-0677">Repeat</keyword>
<dbReference type="InterPro" id="IPR044974">
    <property type="entry name" value="Disease_R_plants"/>
</dbReference>
<dbReference type="SUPFAM" id="SSF52058">
    <property type="entry name" value="L domain-like"/>
    <property type="match status" value="1"/>
</dbReference>
<dbReference type="GO" id="GO:0005524">
    <property type="term" value="F:ATP binding"/>
    <property type="evidence" value="ECO:0007669"/>
    <property type="project" value="UniProtKB-KW"/>
</dbReference>
<dbReference type="Gene3D" id="1.10.10.10">
    <property type="entry name" value="Winged helix-like DNA-binding domain superfamily/Winged helix DNA-binding domain"/>
    <property type="match status" value="1"/>
</dbReference>
<keyword evidence="2" id="KW-0433">Leucine-rich repeat</keyword>
<comment type="similarity">
    <text evidence="1">Belongs to the disease resistance NB-LRR family.</text>
</comment>
<dbReference type="InterPro" id="IPR002182">
    <property type="entry name" value="NB-ARC"/>
</dbReference>
<evidence type="ECO:0000259" key="9">
    <source>
        <dbReference type="Pfam" id="PF23559"/>
    </source>
</evidence>
<evidence type="ECO:0000256" key="4">
    <source>
        <dbReference type="ARBA" id="ARBA00022741"/>
    </source>
</evidence>
<dbReference type="InterPro" id="IPR032675">
    <property type="entry name" value="LRR_dom_sf"/>
</dbReference>
<dbReference type="FunFam" id="3.40.50.300:FF:001091">
    <property type="entry name" value="Probable disease resistance protein At1g61300"/>
    <property type="match status" value="1"/>
</dbReference>
<dbReference type="AlphaFoldDB" id="A0AAV3NXA5"/>
<feature type="domain" description="Disease resistance protein winged helix" evidence="9">
    <location>
        <begin position="414"/>
        <end position="457"/>
    </location>
</feature>
<dbReference type="Proteomes" id="UP001454036">
    <property type="component" value="Unassembled WGS sequence"/>
</dbReference>
<dbReference type="SUPFAM" id="SSF52540">
    <property type="entry name" value="P-loop containing nucleoside triphosphate hydrolases"/>
    <property type="match status" value="1"/>
</dbReference>
<dbReference type="Pfam" id="PF00931">
    <property type="entry name" value="NB-ARC"/>
    <property type="match status" value="1"/>
</dbReference>
<keyword evidence="11" id="KW-1185">Reference proteome</keyword>
<dbReference type="InterPro" id="IPR038005">
    <property type="entry name" value="RX-like_CC"/>
</dbReference>
<feature type="domain" description="NB-ARC" evidence="7">
    <location>
        <begin position="162"/>
        <end position="330"/>
    </location>
</feature>
<keyword evidence="4" id="KW-0547">Nucleotide-binding</keyword>